<evidence type="ECO:0000256" key="3">
    <source>
        <dbReference type="ARBA" id="ARBA00022475"/>
    </source>
</evidence>
<feature type="transmembrane region" description="Helical" evidence="7">
    <location>
        <begin position="379"/>
        <end position="400"/>
    </location>
</feature>
<feature type="transmembrane region" description="Helical" evidence="7">
    <location>
        <begin position="119"/>
        <end position="139"/>
    </location>
</feature>
<keyword evidence="3" id="KW-1003">Cell membrane</keyword>
<evidence type="ECO:0000256" key="2">
    <source>
        <dbReference type="ARBA" id="ARBA00022448"/>
    </source>
</evidence>
<accession>A0ABT9TNB6</accession>
<evidence type="ECO:0000313" key="9">
    <source>
        <dbReference type="EMBL" id="MDQ0103150.1"/>
    </source>
</evidence>
<evidence type="ECO:0000256" key="5">
    <source>
        <dbReference type="ARBA" id="ARBA00022989"/>
    </source>
</evidence>
<feature type="transmembrane region" description="Helical" evidence="7">
    <location>
        <begin position="314"/>
        <end position="333"/>
    </location>
</feature>
<dbReference type="PANTHER" id="PTHR43045:SF1">
    <property type="entry name" value="SHIKIMATE TRANSPORTER"/>
    <property type="match status" value="1"/>
</dbReference>
<evidence type="ECO:0000256" key="1">
    <source>
        <dbReference type="ARBA" id="ARBA00004651"/>
    </source>
</evidence>
<sequence length="437" mass="47240">MSSQGVIEPVPVDTKGKVSVRAAASSFIGTTIEWYDYFLYGTAASLIFPRVFFSDMEPAIATLSSLATFAVAFLLRPVGGVVIGHFGDKLGRKKMLILTLLIMGLCTGLIGLIPEERTIGIWAPILLIVLRVFQGFALGGEWGGAALMSVEHAPAGRRGLFGATMQMGVPAGLLLSTGAFAAVSTLPDDAFFSWGWRIPFLASFLLLVVGMYIRLAVTEPDAFKKVQEEGKVAKLPIREVLANDKRRTLNLVFLQSAANVGYFLITVYSLVYVTETLKLPRTWAVTGLLLGAAVDLCLQPVFGWLSDRFGRKKVYGAGSLFLGLYAFPFFWLLESATEPLVWLALILGLGIGHASTGSLHAVIYAEQYPARYRYTGSSLAYQLSGIISSAPTPLVAAWLVSTTGQSKFVAVYVIIAAAVSVTCTFMLKETYKSRIDV</sequence>
<dbReference type="RefSeq" id="WP_064723100.1">
    <property type="nucleotide sequence ID" value="NZ_BDDW01000011.1"/>
</dbReference>
<dbReference type="InterPro" id="IPR011701">
    <property type="entry name" value="MFS"/>
</dbReference>
<keyword evidence="5 7" id="KW-1133">Transmembrane helix</keyword>
<feature type="transmembrane region" description="Helical" evidence="7">
    <location>
        <begin position="406"/>
        <end position="427"/>
    </location>
</feature>
<evidence type="ECO:0000313" key="10">
    <source>
        <dbReference type="Proteomes" id="UP001244563"/>
    </source>
</evidence>
<evidence type="ECO:0000259" key="8">
    <source>
        <dbReference type="PROSITE" id="PS50850"/>
    </source>
</evidence>
<proteinExistence type="predicted"/>
<dbReference type="CDD" id="cd17369">
    <property type="entry name" value="MFS_ShiA_like"/>
    <property type="match status" value="1"/>
</dbReference>
<dbReference type="PROSITE" id="PS50850">
    <property type="entry name" value="MFS"/>
    <property type="match status" value="1"/>
</dbReference>
<evidence type="ECO:0000256" key="4">
    <source>
        <dbReference type="ARBA" id="ARBA00022692"/>
    </source>
</evidence>
<evidence type="ECO:0000256" key="7">
    <source>
        <dbReference type="SAM" id="Phobius"/>
    </source>
</evidence>
<feature type="transmembrane region" description="Helical" evidence="7">
    <location>
        <begin position="95"/>
        <end position="113"/>
    </location>
</feature>
<dbReference type="InterPro" id="IPR020846">
    <property type="entry name" value="MFS_dom"/>
</dbReference>
<reference evidence="9 10" key="1">
    <citation type="submission" date="2023-07" db="EMBL/GenBank/DDBJ databases">
        <title>Sorghum-associated microbial communities from plants grown in Nebraska, USA.</title>
        <authorList>
            <person name="Schachtman D."/>
        </authorList>
    </citation>
    <scope>NUCLEOTIDE SEQUENCE [LARGE SCALE GENOMIC DNA]</scope>
    <source>
        <strain evidence="9 10">CC523</strain>
    </source>
</reference>
<gene>
    <name evidence="9" type="ORF">J2T10_002807</name>
</gene>
<dbReference type="SUPFAM" id="SSF103473">
    <property type="entry name" value="MFS general substrate transporter"/>
    <property type="match status" value="1"/>
</dbReference>
<comment type="subcellular location">
    <subcellularLocation>
        <location evidence="1">Cell membrane</location>
        <topology evidence="1">Multi-pass membrane protein</topology>
    </subcellularLocation>
</comment>
<feature type="transmembrane region" description="Helical" evidence="7">
    <location>
        <begin position="283"/>
        <end position="302"/>
    </location>
</feature>
<name>A0ABT9TNB6_PAENI</name>
<feature type="transmembrane region" description="Helical" evidence="7">
    <location>
        <begin position="160"/>
        <end position="182"/>
    </location>
</feature>
<feature type="transmembrane region" description="Helical" evidence="7">
    <location>
        <begin position="59"/>
        <end position="83"/>
    </location>
</feature>
<keyword evidence="10" id="KW-1185">Reference proteome</keyword>
<evidence type="ECO:0000256" key="6">
    <source>
        <dbReference type="ARBA" id="ARBA00023136"/>
    </source>
</evidence>
<dbReference type="InterPro" id="IPR036259">
    <property type="entry name" value="MFS_trans_sf"/>
</dbReference>
<comment type="caution">
    <text evidence="9">The sequence shown here is derived from an EMBL/GenBank/DDBJ whole genome shotgun (WGS) entry which is preliminary data.</text>
</comment>
<organism evidence="9 10">
    <name type="scientific">Paenarthrobacter nicotinovorans</name>
    <name type="common">Arthrobacter nicotinovorans</name>
    <dbReference type="NCBI Taxonomy" id="29320"/>
    <lineage>
        <taxon>Bacteria</taxon>
        <taxon>Bacillati</taxon>
        <taxon>Actinomycetota</taxon>
        <taxon>Actinomycetes</taxon>
        <taxon>Micrococcales</taxon>
        <taxon>Micrococcaceae</taxon>
        <taxon>Paenarthrobacter</taxon>
    </lineage>
</organism>
<dbReference type="Pfam" id="PF07690">
    <property type="entry name" value="MFS_1"/>
    <property type="match status" value="1"/>
</dbReference>
<keyword evidence="6 7" id="KW-0472">Membrane</keyword>
<keyword evidence="4 7" id="KW-0812">Transmembrane</keyword>
<dbReference type="PANTHER" id="PTHR43045">
    <property type="entry name" value="SHIKIMATE TRANSPORTER"/>
    <property type="match status" value="1"/>
</dbReference>
<keyword evidence="2" id="KW-0813">Transport</keyword>
<feature type="transmembrane region" description="Helical" evidence="7">
    <location>
        <begin position="194"/>
        <end position="215"/>
    </location>
</feature>
<protein>
    <submittedName>
        <fullName evidence="9">Metabolite-proton symporter</fullName>
    </submittedName>
</protein>
<dbReference type="Gene3D" id="1.20.1250.20">
    <property type="entry name" value="MFS general substrate transporter like domains"/>
    <property type="match status" value="2"/>
</dbReference>
<feature type="transmembrane region" description="Helical" evidence="7">
    <location>
        <begin position="251"/>
        <end position="271"/>
    </location>
</feature>
<feature type="transmembrane region" description="Helical" evidence="7">
    <location>
        <begin position="339"/>
        <end position="359"/>
    </location>
</feature>
<dbReference type="Proteomes" id="UP001244563">
    <property type="component" value="Unassembled WGS sequence"/>
</dbReference>
<feature type="domain" description="Major facilitator superfamily (MFS) profile" evidence="8">
    <location>
        <begin position="22"/>
        <end position="431"/>
    </location>
</feature>
<dbReference type="EMBL" id="JAUSSW010000007">
    <property type="protein sequence ID" value="MDQ0103150.1"/>
    <property type="molecule type" value="Genomic_DNA"/>
</dbReference>